<feature type="active site" description="Schiff-base intermediate with substrate" evidence="9">
    <location>
        <position position="83"/>
    </location>
</feature>
<sequence>MEIFLDTANIDEIKKGVDWGIVDGVTTNPTLVSKEQALFEERIKEICDVVQGPVSAEVVSTKYEGMVEEAQKLAKLSEHVVVKIPLIPDGIKAIRTLSRKGIKTNATLVFSPLQALLAAKAGASYVSPFIGRMDDIGNTGMTIVEEIMDIFINYGYDTKVIVASVRHPQHVLEAALIGADVVTMPFGVLEKMFKHPMTDIGLENFLKDWEKYQEYLKNKDKN</sequence>
<dbReference type="HOGENOM" id="CLU_079764_0_0_0"/>
<keyword evidence="6 9" id="KW-0570">Pentose shunt</keyword>
<evidence type="ECO:0000256" key="9">
    <source>
        <dbReference type="HAMAP-Rule" id="MF_00494"/>
    </source>
</evidence>
<dbReference type="UniPathway" id="UPA00115">
    <property type="reaction ID" value="UER00414"/>
</dbReference>
<dbReference type="InterPro" id="IPR033919">
    <property type="entry name" value="TSA/FSA_arc/bac"/>
</dbReference>
<dbReference type="STRING" id="1006576.DTL3_0553"/>
<dbReference type="EMBL" id="LN824141">
    <property type="protein sequence ID" value="CEP77872.1"/>
    <property type="molecule type" value="Genomic_DNA"/>
</dbReference>
<dbReference type="OrthoDB" id="9807051at2"/>
<dbReference type="NCBIfam" id="TIGR00875">
    <property type="entry name" value="fsa_talC_mipB"/>
    <property type="match status" value="1"/>
</dbReference>
<dbReference type="Gene3D" id="3.20.20.70">
    <property type="entry name" value="Aldolase class I"/>
    <property type="match status" value="1"/>
</dbReference>
<dbReference type="GO" id="GO:0005975">
    <property type="term" value="P:carbohydrate metabolic process"/>
    <property type="evidence" value="ECO:0007669"/>
    <property type="project" value="InterPro"/>
</dbReference>
<dbReference type="SUPFAM" id="SSF51569">
    <property type="entry name" value="Aldolase"/>
    <property type="match status" value="1"/>
</dbReference>
<comment type="catalytic activity">
    <reaction evidence="8 9">
        <text>D-sedoheptulose 7-phosphate + D-glyceraldehyde 3-phosphate = D-erythrose 4-phosphate + beta-D-fructose 6-phosphate</text>
        <dbReference type="Rhea" id="RHEA:17053"/>
        <dbReference type="ChEBI" id="CHEBI:16897"/>
        <dbReference type="ChEBI" id="CHEBI:57483"/>
        <dbReference type="ChEBI" id="CHEBI:57634"/>
        <dbReference type="ChEBI" id="CHEBI:59776"/>
        <dbReference type="EC" id="2.2.1.2"/>
    </reaction>
</comment>
<dbReference type="InterPro" id="IPR022999">
    <property type="entry name" value="Transaldolase_3B"/>
</dbReference>
<dbReference type="PATRIC" id="fig|1006576.9.peg.540"/>
<evidence type="ECO:0000256" key="3">
    <source>
        <dbReference type="ARBA" id="ARBA00005740"/>
    </source>
</evidence>
<evidence type="ECO:0000256" key="2">
    <source>
        <dbReference type="ARBA" id="ARBA00004857"/>
    </source>
</evidence>
<gene>
    <name evidence="9" type="primary">tal</name>
    <name evidence="10" type="synonym">mipB</name>
    <name evidence="10" type="ORF">DTL3_0553</name>
</gene>
<dbReference type="PANTHER" id="PTHR10683:SF40">
    <property type="entry name" value="FRUCTOSE-6-PHOSPHATE ALDOLASE 1-RELATED"/>
    <property type="match status" value="1"/>
</dbReference>
<comment type="function">
    <text evidence="9">Transaldolase is important for the balance of metabolites in the pentose-phosphate pathway.</text>
</comment>
<keyword evidence="7 9" id="KW-0704">Schiff base</keyword>
<evidence type="ECO:0000313" key="10">
    <source>
        <dbReference type="EMBL" id="CEP77872.1"/>
    </source>
</evidence>
<dbReference type="RefSeq" id="WP_045087424.1">
    <property type="nucleotide sequence ID" value="NZ_LN824141.1"/>
</dbReference>
<comment type="subcellular location">
    <subcellularLocation>
        <location evidence="1 9">Cytoplasm</location>
    </subcellularLocation>
</comment>
<evidence type="ECO:0000256" key="1">
    <source>
        <dbReference type="ARBA" id="ARBA00004496"/>
    </source>
</evidence>
<dbReference type="FunFam" id="3.20.20.70:FF:000018">
    <property type="entry name" value="Probable transaldolase"/>
    <property type="match status" value="1"/>
</dbReference>
<dbReference type="KEGG" id="dtn:DTL3_0553"/>
<dbReference type="PROSITE" id="PS01054">
    <property type="entry name" value="TRANSALDOLASE_1"/>
    <property type="match status" value="1"/>
</dbReference>
<dbReference type="InterPro" id="IPR013785">
    <property type="entry name" value="Aldolase_TIM"/>
</dbReference>
<keyword evidence="5 9" id="KW-0808">Transferase</keyword>
<evidence type="ECO:0000256" key="8">
    <source>
        <dbReference type="ARBA" id="ARBA00048810"/>
    </source>
</evidence>
<dbReference type="GO" id="GO:0006098">
    <property type="term" value="P:pentose-phosphate shunt"/>
    <property type="evidence" value="ECO:0007669"/>
    <property type="project" value="UniProtKB-UniRule"/>
</dbReference>
<protein>
    <recommendedName>
        <fullName evidence="9">Probable transaldolase</fullName>
        <ecNumber evidence="9">2.2.1.2</ecNumber>
    </recommendedName>
</protein>
<dbReference type="GO" id="GO:0016832">
    <property type="term" value="F:aldehyde-lyase activity"/>
    <property type="evidence" value="ECO:0007669"/>
    <property type="project" value="InterPro"/>
</dbReference>
<dbReference type="InterPro" id="IPR001585">
    <property type="entry name" value="TAL/FSA"/>
</dbReference>
<comment type="pathway">
    <text evidence="2 9">Carbohydrate degradation; pentose phosphate pathway; D-glyceraldehyde 3-phosphate and beta-D-fructose 6-phosphate from D-ribose 5-phosphate and D-xylulose 5-phosphate (non-oxidative stage): step 2/3.</text>
</comment>
<evidence type="ECO:0000256" key="7">
    <source>
        <dbReference type="ARBA" id="ARBA00023270"/>
    </source>
</evidence>
<evidence type="ECO:0000256" key="6">
    <source>
        <dbReference type="ARBA" id="ARBA00023126"/>
    </source>
</evidence>
<name>A0A0C7NPP5_DEFTU</name>
<keyword evidence="4 9" id="KW-0963">Cytoplasm</keyword>
<proteinExistence type="inferred from homology"/>
<keyword evidence="11" id="KW-1185">Reference proteome</keyword>
<reference evidence="11" key="1">
    <citation type="submission" date="2014-11" db="EMBL/GenBank/DDBJ databases">
        <authorList>
            <person name="Wibberg D."/>
        </authorList>
    </citation>
    <scope>NUCLEOTIDE SEQUENCE [LARGE SCALE GENOMIC DNA]</scope>
    <source>
        <strain evidence="11">L3</strain>
    </source>
</reference>
<dbReference type="EC" id="2.2.1.2" evidence="9"/>
<dbReference type="GO" id="GO:0005737">
    <property type="term" value="C:cytoplasm"/>
    <property type="evidence" value="ECO:0007669"/>
    <property type="project" value="UniProtKB-SubCell"/>
</dbReference>
<comment type="similarity">
    <text evidence="3 9">Belongs to the transaldolase family. Type 3B subfamily.</text>
</comment>
<dbReference type="Proteomes" id="UP000032809">
    <property type="component" value="Chromosome I"/>
</dbReference>
<dbReference type="PANTHER" id="PTHR10683">
    <property type="entry name" value="TRANSALDOLASE"/>
    <property type="match status" value="1"/>
</dbReference>
<dbReference type="InterPro" id="IPR004731">
    <property type="entry name" value="Transaldolase_3B/F6P_aldolase"/>
</dbReference>
<evidence type="ECO:0000313" key="11">
    <source>
        <dbReference type="Proteomes" id="UP000032809"/>
    </source>
</evidence>
<dbReference type="Pfam" id="PF00923">
    <property type="entry name" value="TAL_FSA"/>
    <property type="match status" value="1"/>
</dbReference>
<evidence type="ECO:0000256" key="4">
    <source>
        <dbReference type="ARBA" id="ARBA00022490"/>
    </source>
</evidence>
<dbReference type="AlphaFoldDB" id="A0A0C7NPP5"/>
<dbReference type="CDD" id="cd00956">
    <property type="entry name" value="Transaldolase_FSA"/>
    <property type="match status" value="1"/>
</dbReference>
<organism evidence="10 11">
    <name type="scientific">Defluviitoga tunisiensis</name>
    <dbReference type="NCBI Taxonomy" id="1006576"/>
    <lineage>
        <taxon>Bacteria</taxon>
        <taxon>Thermotogati</taxon>
        <taxon>Thermotogota</taxon>
        <taxon>Thermotogae</taxon>
        <taxon>Petrotogales</taxon>
        <taxon>Petrotogaceae</taxon>
        <taxon>Defluviitoga</taxon>
    </lineage>
</organism>
<dbReference type="HAMAP" id="MF_00494">
    <property type="entry name" value="Transaldolase_3b"/>
    <property type="match status" value="1"/>
</dbReference>
<accession>A0A0C7NPP5</accession>
<evidence type="ECO:0000256" key="5">
    <source>
        <dbReference type="ARBA" id="ARBA00022679"/>
    </source>
</evidence>
<dbReference type="GO" id="GO:0004801">
    <property type="term" value="F:transaldolase activity"/>
    <property type="evidence" value="ECO:0007669"/>
    <property type="project" value="UniProtKB-UniRule"/>
</dbReference>
<dbReference type="InterPro" id="IPR018225">
    <property type="entry name" value="Transaldolase_AS"/>
</dbReference>